<sequence>MPVAPGPSRTSPTAGLSGRDATAAPAGTPGLSDAVTRELAAEVAGRVRALMPRAIEDLAELVALPSVFDPKTGPSADCVRAADLVAAALRDAGLPDVRLVETPDGSTSVIGHRPASPAAKSGPEGPADGPTVLLYAHYDVQPPGDDTRWDSPPFALTERAGRWYGRGAADCKGNLMAHLTALRAVGDAPAVGIKVIVEGSEEQGTGGLERFVEQHPEVLAADTIVICDSGNVAVGVPTMTTALRGMVSAVVRVTTGTSGMHSGTFGGATPDALLALVAMLATLHNEAGDVTITGLANGGVWDGEAYPEQQLRADAHVLPGVDLLGSGTVADQLWARPALTVIGVEAPPLTGAPSAVQPYAAARLNLRVPPGVDPEAAFELLAAHLRSAAPWHVQVEVELEGFGAPFRASTEGTGYRAMAAAMSLAYGRPVTTAGQGGAIPLCNTFARTYPDAEIMLIGVAEPACLMHAPNESVAPSEIEQIALAEALFLLGYPAGQAARP</sequence>
<evidence type="ECO:0000256" key="2">
    <source>
        <dbReference type="ARBA" id="ARBA00022723"/>
    </source>
</evidence>
<dbReference type="GO" id="GO:0008233">
    <property type="term" value="F:peptidase activity"/>
    <property type="evidence" value="ECO:0007669"/>
    <property type="project" value="UniProtKB-KW"/>
</dbReference>
<evidence type="ECO:0000313" key="7">
    <source>
        <dbReference type="Proteomes" id="UP000002484"/>
    </source>
</evidence>
<dbReference type="OrthoDB" id="9761532at2"/>
<dbReference type="GO" id="GO:0046872">
    <property type="term" value="F:metal ion binding"/>
    <property type="evidence" value="ECO:0007669"/>
    <property type="project" value="UniProtKB-KW"/>
</dbReference>
<dbReference type="NCBIfam" id="NF005914">
    <property type="entry name" value="PRK07907.1"/>
    <property type="match status" value="1"/>
</dbReference>
<keyword evidence="2" id="KW-0479">Metal-binding</keyword>
<evidence type="ECO:0000256" key="4">
    <source>
        <dbReference type="SAM" id="MobiDB-lite"/>
    </source>
</evidence>
<evidence type="ECO:0000259" key="5">
    <source>
        <dbReference type="Pfam" id="PF07687"/>
    </source>
</evidence>
<accession>E3J5X1</accession>
<evidence type="ECO:0000313" key="6">
    <source>
        <dbReference type="EMBL" id="ADP84352.1"/>
    </source>
</evidence>
<dbReference type="Gene3D" id="3.40.630.10">
    <property type="entry name" value="Zn peptidases"/>
    <property type="match status" value="1"/>
</dbReference>
<organism evidence="6 7">
    <name type="scientific">Pseudofrankia inefficax (strain DSM 45817 / CECT 9037 / DDB 130130 / EuI1c)</name>
    <name type="common">Frankia inefficax</name>
    <dbReference type="NCBI Taxonomy" id="298654"/>
    <lineage>
        <taxon>Bacteria</taxon>
        <taxon>Bacillati</taxon>
        <taxon>Actinomycetota</taxon>
        <taxon>Actinomycetes</taxon>
        <taxon>Frankiales</taxon>
        <taxon>Frankiaceae</taxon>
        <taxon>Pseudofrankia</taxon>
    </lineage>
</organism>
<evidence type="ECO:0000256" key="1">
    <source>
        <dbReference type="ARBA" id="ARBA00022670"/>
    </source>
</evidence>
<dbReference type="FunCoup" id="E3J5X1">
    <property type="interactions" value="173"/>
</dbReference>
<dbReference type="PANTHER" id="PTHR43270:SF12">
    <property type="entry name" value="SUCCINYL-DIAMINOPIMELATE DESUCCINYLASE"/>
    <property type="match status" value="1"/>
</dbReference>
<dbReference type="PANTHER" id="PTHR43270">
    <property type="entry name" value="BETA-ALA-HIS DIPEPTIDASE"/>
    <property type="match status" value="1"/>
</dbReference>
<dbReference type="Pfam" id="PF01546">
    <property type="entry name" value="Peptidase_M20"/>
    <property type="match status" value="1"/>
</dbReference>
<dbReference type="KEGG" id="fri:FraEuI1c_6368"/>
<keyword evidence="3" id="KW-0378">Hydrolase</keyword>
<dbReference type="InterPro" id="IPR002933">
    <property type="entry name" value="Peptidase_M20"/>
</dbReference>
<dbReference type="Proteomes" id="UP000002484">
    <property type="component" value="Chromosome"/>
</dbReference>
<feature type="region of interest" description="Disordered" evidence="4">
    <location>
        <begin position="103"/>
        <end position="127"/>
    </location>
</feature>
<gene>
    <name evidence="6" type="ordered locus">FraEuI1c_6368</name>
</gene>
<proteinExistence type="predicted"/>
<evidence type="ECO:0000256" key="3">
    <source>
        <dbReference type="ARBA" id="ARBA00022801"/>
    </source>
</evidence>
<feature type="region of interest" description="Disordered" evidence="4">
    <location>
        <begin position="1"/>
        <end position="31"/>
    </location>
</feature>
<feature type="domain" description="Peptidase M20 dimerisation" evidence="5">
    <location>
        <begin position="242"/>
        <end position="392"/>
    </location>
</feature>
<dbReference type="InterPro" id="IPR011650">
    <property type="entry name" value="Peptidase_M20_dimer"/>
</dbReference>
<dbReference type="SUPFAM" id="SSF53187">
    <property type="entry name" value="Zn-dependent exopeptidases"/>
    <property type="match status" value="1"/>
</dbReference>
<dbReference type="STRING" id="298654.FraEuI1c_6368"/>
<name>E3J5X1_PSEI1</name>
<dbReference type="InParanoid" id="E3J5X1"/>
<dbReference type="InterPro" id="IPR051458">
    <property type="entry name" value="Cyt/Met_Dipeptidase"/>
</dbReference>
<reference evidence="6 7" key="1">
    <citation type="submission" date="2010-10" db="EMBL/GenBank/DDBJ databases">
        <title>Complete sequence of Frankia sp. EuI1c.</title>
        <authorList>
            <consortium name="US DOE Joint Genome Institute"/>
            <person name="Lucas S."/>
            <person name="Copeland A."/>
            <person name="Lapidus A."/>
            <person name="Cheng J.-F."/>
            <person name="Bruce D."/>
            <person name="Goodwin L."/>
            <person name="Pitluck S."/>
            <person name="Chertkov O."/>
            <person name="Detter J.C."/>
            <person name="Han C."/>
            <person name="Tapia R."/>
            <person name="Land M."/>
            <person name="Hauser L."/>
            <person name="Jeffries C."/>
            <person name="Kyrpides N."/>
            <person name="Ivanova N."/>
            <person name="Mikhailova N."/>
            <person name="Beauchemin N."/>
            <person name="Sen A."/>
            <person name="Sur S.A."/>
            <person name="Gtari M."/>
            <person name="Wall L."/>
            <person name="Tisa L."/>
            <person name="Woyke T."/>
        </authorList>
    </citation>
    <scope>NUCLEOTIDE SEQUENCE [LARGE SCALE GENOMIC DNA]</scope>
    <source>
        <strain evidence="7">DSM 45817 / CECT 9037 / EuI1c</strain>
    </source>
</reference>
<dbReference type="GO" id="GO:0006508">
    <property type="term" value="P:proteolysis"/>
    <property type="evidence" value="ECO:0007669"/>
    <property type="project" value="UniProtKB-KW"/>
</dbReference>
<dbReference type="AlphaFoldDB" id="E3J5X1"/>
<dbReference type="eggNOG" id="COG0624">
    <property type="taxonomic scope" value="Bacteria"/>
</dbReference>
<protein>
    <submittedName>
        <fullName evidence="6">Peptidase M20</fullName>
    </submittedName>
</protein>
<dbReference type="Gene3D" id="3.30.70.360">
    <property type="match status" value="1"/>
</dbReference>
<dbReference type="RefSeq" id="WP_013427465.1">
    <property type="nucleotide sequence ID" value="NC_014666.1"/>
</dbReference>
<dbReference type="EMBL" id="CP002299">
    <property type="protein sequence ID" value="ADP84352.1"/>
    <property type="molecule type" value="Genomic_DNA"/>
</dbReference>
<keyword evidence="7" id="KW-1185">Reference proteome</keyword>
<dbReference type="HOGENOM" id="CLU_029469_2_0_11"/>
<keyword evidence="1" id="KW-0645">Protease</keyword>
<dbReference type="Pfam" id="PF07687">
    <property type="entry name" value="M20_dimer"/>
    <property type="match status" value="1"/>
</dbReference>